<sequence>MPSSMGNRSSKSRSNTPSVVTAPSTSASAAEQGKTEPHNSASRVAIMATTTTTTTTVAKAPFPPVMHPVNGNGNEPATWLLELGKATLIETLVTQYHCSSDCATSTVESFFPDVEKCHAMVQAKINASFVQVVGLVTKQREYVDMLCADLHSAFANFPLFNGSMKSDDDGDVPAEAAAGLPPIDWAAVRTGLFAGDKAPLLYQHAELVNIGLPTDLLVLENAYKSLVEKKGFAHLIGCYASGDGVVGAMDYVNERLRGTSMQELARQMHFEPEAVGAVNGGEAQTSTPVHTRVNAFGNNPVTSHSKRQNKGSSQEALRDAGLAYIRSVVTTSSEEAIEKIRDGTVLLPVVVKPSTGAGSEFVTLCYTEKDVRVAFEMVEGMQTSQGTDAAVLVMEEYIEGPEYVVNTVSYNGVAVVTDLWRSWKYPKAVYTTGMSHIAEQNLSANSLNERKRNKTSILYDKQTLFEDLGSLPPDHEARRVAEYTLKCLDALELRNGCAHCELRVDMRDAALRRRRNERKAISEPVTATTSSAMRSGIRDAQGEPVLIELNPRMQGDAPRSTDIVGYDQFSLMVYIGEAVNTFGGATAVSTQLPFRGPSYSPSCGDIPWPPVPRLYRALKPYSPCTTVLFLVASADCILNGTALPHLTALKSFERFTRTIFKPNLAGYVTPLRQTVDLFSSPSACIMRGPPEQVEADCKAIRAMEAADVAPATASMLQDAVAKTESMRLMRSALLNAERHLQYLKESHENRRSSRLTLSGGAEEAAAEAVHAQGRQLFLAEAQEYRDTLVANVAEVKEHLDELRAAITTELLNQSPPPLYIGYEIFNQLKHSNLGFLLSVP</sequence>
<evidence type="ECO:0000256" key="4">
    <source>
        <dbReference type="PROSITE-ProRule" id="PRU00409"/>
    </source>
</evidence>
<keyword evidence="1" id="KW-0436">Ligase</keyword>
<evidence type="ECO:0000256" key="2">
    <source>
        <dbReference type="ARBA" id="ARBA00022741"/>
    </source>
</evidence>
<comment type="caution">
    <text evidence="7">The sequence shown here is derived from an EMBL/GenBank/DDBJ whole genome shotgun (WGS) entry which is preliminary data.</text>
</comment>
<evidence type="ECO:0000256" key="3">
    <source>
        <dbReference type="ARBA" id="ARBA00022840"/>
    </source>
</evidence>
<dbReference type="GO" id="GO:0005524">
    <property type="term" value="F:ATP binding"/>
    <property type="evidence" value="ECO:0007669"/>
    <property type="project" value="UniProtKB-UniRule"/>
</dbReference>
<evidence type="ECO:0000259" key="6">
    <source>
        <dbReference type="PROSITE" id="PS50975"/>
    </source>
</evidence>
<dbReference type="Proteomes" id="UP000038009">
    <property type="component" value="Unassembled WGS sequence"/>
</dbReference>
<dbReference type="EMBL" id="LJSK01000223">
    <property type="protein sequence ID" value="KPI84896.1"/>
    <property type="molecule type" value="Genomic_DNA"/>
</dbReference>
<dbReference type="SUPFAM" id="SSF56059">
    <property type="entry name" value="Glutathione synthetase ATP-binding domain-like"/>
    <property type="match status" value="1"/>
</dbReference>
<keyword evidence="8" id="KW-1185">Reference proteome</keyword>
<dbReference type="AlphaFoldDB" id="A0A0N0P453"/>
<name>A0A0N0P453_LEPSE</name>
<protein>
    <recommendedName>
        <fullName evidence="6">ATP-grasp domain-containing protein</fullName>
    </recommendedName>
</protein>
<dbReference type="Gene3D" id="3.30.470.20">
    <property type="entry name" value="ATP-grasp fold, B domain"/>
    <property type="match status" value="1"/>
</dbReference>
<accession>A0A0N0P453</accession>
<keyword evidence="2 4" id="KW-0547">Nucleotide-binding</keyword>
<feature type="region of interest" description="Disordered" evidence="5">
    <location>
        <begin position="1"/>
        <end position="43"/>
    </location>
</feature>
<dbReference type="PANTHER" id="PTHR43585:SF2">
    <property type="entry name" value="ATP-GRASP ENZYME FSQD"/>
    <property type="match status" value="1"/>
</dbReference>
<evidence type="ECO:0000313" key="7">
    <source>
        <dbReference type="EMBL" id="KPI84896.1"/>
    </source>
</evidence>
<evidence type="ECO:0000256" key="1">
    <source>
        <dbReference type="ARBA" id="ARBA00022598"/>
    </source>
</evidence>
<dbReference type="PROSITE" id="PS50975">
    <property type="entry name" value="ATP_GRASP"/>
    <property type="match status" value="1"/>
</dbReference>
<feature type="compositionally biased region" description="Low complexity" evidence="5">
    <location>
        <begin position="1"/>
        <end position="30"/>
    </location>
</feature>
<proteinExistence type="predicted"/>
<dbReference type="InterPro" id="IPR011761">
    <property type="entry name" value="ATP-grasp"/>
</dbReference>
<dbReference type="InterPro" id="IPR052032">
    <property type="entry name" value="ATP-dep_AA_Ligase"/>
</dbReference>
<dbReference type="OMA" id="YTLKCLD"/>
<feature type="domain" description="ATP-grasp" evidence="6">
    <location>
        <begin position="314"/>
        <end position="577"/>
    </location>
</feature>
<organism evidence="7 8">
    <name type="scientific">Leptomonas seymouri</name>
    <dbReference type="NCBI Taxonomy" id="5684"/>
    <lineage>
        <taxon>Eukaryota</taxon>
        <taxon>Discoba</taxon>
        <taxon>Euglenozoa</taxon>
        <taxon>Kinetoplastea</taxon>
        <taxon>Metakinetoplastina</taxon>
        <taxon>Trypanosomatida</taxon>
        <taxon>Trypanosomatidae</taxon>
        <taxon>Leishmaniinae</taxon>
        <taxon>Leptomonas</taxon>
    </lineage>
</organism>
<dbReference type="GO" id="GO:0046872">
    <property type="term" value="F:metal ion binding"/>
    <property type="evidence" value="ECO:0007669"/>
    <property type="project" value="InterPro"/>
</dbReference>
<dbReference type="VEuPathDB" id="TriTrypDB:Lsey_0223_0070"/>
<gene>
    <name evidence="7" type="ORF">ABL78_6051</name>
</gene>
<keyword evidence="3 4" id="KW-0067">ATP-binding</keyword>
<evidence type="ECO:0000256" key="5">
    <source>
        <dbReference type="SAM" id="MobiDB-lite"/>
    </source>
</evidence>
<dbReference type="PANTHER" id="PTHR43585">
    <property type="entry name" value="FUMIPYRROLE BIOSYNTHESIS PROTEIN C"/>
    <property type="match status" value="1"/>
</dbReference>
<dbReference type="OrthoDB" id="434648at2759"/>
<evidence type="ECO:0000313" key="8">
    <source>
        <dbReference type="Proteomes" id="UP000038009"/>
    </source>
</evidence>
<reference evidence="7 8" key="1">
    <citation type="journal article" date="2015" name="PLoS Pathog.">
        <title>Leptomonas seymouri: Adaptations to the Dixenous Life Cycle Analyzed by Genome Sequencing, Transcriptome Profiling and Co-infection with Leishmania donovani.</title>
        <authorList>
            <person name="Kraeva N."/>
            <person name="Butenko A."/>
            <person name="Hlavacova J."/>
            <person name="Kostygov A."/>
            <person name="Myskova J."/>
            <person name="Grybchuk D."/>
            <person name="Lestinova T."/>
            <person name="Votypka J."/>
            <person name="Volf P."/>
            <person name="Opperdoes F."/>
            <person name="Flegontov P."/>
            <person name="Lukes J."/>
            <person name="Yurchenko V."/>
        </authorList>
    </citation>
    <scope>NUCLEOTIDE SEQUENCE [LARGE SCALE GENOMIC DNA]</scope>
    <source>
        <strain evidence="7 8">ATCC 30220</strain>
    </source>
</reference>
<dbReference type="Pfam" id="PF13535">
    <property type="entry name" value="ATP-grasp_4"/>
    <property type="match status" value="1"/>
</dbReference>
<dbReference type="GO" id="GO:0016874">
    <property type="term" value="F:ligase activity"/>
    <property type="evidence" value="ECO:0007669"/>
    <property type="project" value="UniProtKB-KW"/>
</dbReference>